<dbReference type="PANTHER" id="PTHR11575">
    <property type="entry name" value="5'-NUCLEOTIDASE-RELATED"/>
    <property type="match status" value="1"/>
</dbReference>
<keyword evidence="2" id="KW-0547">Nucleotide-binding</keyword>
<dbReference type="InterPro" id="IPR006179">
    <property type="entry name" value="5_nucleotidase/apyrase"/>
</dbReference>
<name>A0A8X8LFW0_9BACT</name>
<dbReference type="GO" id="GO:0008253">
    <property type="term" value="F:5'-nucleotidase activity"/>
    <property type="evidence" value="ECO:0007669"/>
    <property type="project" value="TreeGrafter"/>
</dbReference>
<keyword evidence="6" id="KW-1185">Reference proteome</keyword>
<feature type="domain" description="Calcineurin-like phosphoesterase" evidence="3">
    <location>
        <begin position="29"/>
        <end position="243"/>
    </location>
</feature>
<dbReference type="GO" id="GO:0030288">
    <property type="term" value="C:outer membrane-bounded periplasmic space"/>
    <property type="evidence" value="ECO:0007669"/>
    <property type="project" value="TreeGrafter"/>
</dbReference>
<dbReference type="PANTHER" id="PTHR11575:SF24">
    <property type="entry name" value="5'-NUCLEOTIDASE"/>
    <property type="match status" value="1"/>
</dbReference>
<dbReference type="GO" id="GO:0000166">
    <property type="term" value="F:nucleotide binding"/>
    <property type="evidence" value="ECO:0007669"/>
    <property type="project" value="UniProtKB-KW"/>
</dbReference>
<protein>
    <submittedName>
        <fullName evidence="5">2',3'-cyclic-nucleotide 2'-phosphodiesterase/5'-or 3'-nucleotidase, 5'-nucleotidase family</fullName>
    </submittedName>
</protein>
<dbReference type="SUPFAM" id="SSF55816">
    <property type="entry name" value="5'-nucleotidase (syn. UDP-sugar hydrolase), C-terminal domain"/>
    <property type="match status" value="1"/>
</dbReference>
<comment type="caution">
    <text evidence="5">The sequence shown here is derived from an EMBL/GenBank/DDBJ whole genome shotgun (WGS) entry which is preliminary data.</text>
</comment>
<dbReference type="Pfam" id="PF02872">
    <property type="entry name" value="5_nucleotid_C"/>
    <property type="match status" value="1"/>
</dbReference>
<keyword evidence="1" id="KW-0732">Signal</keyword>
<accession>A0A8X8LFW0</accession>
<dbReference type="PRINTS" id="PR01607">
    <property type="entry name" value="APYRASEFAMLY"/>
</dbReference>
<dbReference type="SUPFAM" id="SSF56300">
    <property type="entry name" value="Metallo-dependent phosphatases"/>
    <property type="match status" value="1"/>
</dbReference>
<organism evidence="5 6">
    <name type="scientific">Hydrobacter penzbergensis</name>
    <dbReference type="NCBI Taxonomy" id="1235997"/>
    <lineage>
        <taxon>Bacteria</taxon>
        <taxon>Pseudomonadati</taxon>
        <taxon>Bacteroidota</taxon>
        <taxon>Chitinophagia</taxon>
        <taxon>Chitinophagales</taxon>
        <taxon>Chitinophagaceae</taxon>
        <taxon>Hydrobacter</taxon>
    </lineage>
</organism>
<dbReference type="GO" id="GO:0009166">
    <property type="term" value="P:nucleotide catabolic process"/>
    <property type="evidence" value="ECO:0007669"/>
    <property type="project" value="InterPro"/>
</dbReference>
<dbReference type="InterPro" id="IPR004843">
    <property type="entry name" value="Calcineurin-like_PHP"/>
</dbReference>
<evidence type="ECO:0000259" key="3">
    <source>
        <dbReference type="Pfam" id="PF00149"/>
    </source>
</evidence>
<dbReference type="InterPro" id="IPR029052">
    <property type="entry name" value="Metallo-depent_PP-like"/>
</dbReference>
<dbReference type="InterPro" id="IPR008334">
    <property type="entry name" value="5'-Nucleotdase_C"/>
</dbReference>
<dbReference type="Gene3D" id="3.90.780.10">
    <property type="entry name" value="5'-Nucleotidase, C-terminal domain"/>
    <property type="match status" value="1"/>
</dbReference>
<evidence type="ECO:0000313" key="6">
    <source>
        <dbReference type="Proteomes" id="UP000198711"/>
    </source>
</evidence>
<comment type="similarity">
    <text evidence="2">Belongs to the 5'-nucleotidase family.</text>
</comment>
<dbReference type="AlphaFoldDB" id="A0A8X8LFW0"/>
<gene>
    <name evidence="5" type="ORF">SAMN05444410_11177</name>
</gene>
<evidence type="ECO:0000256" key="1">
    <source>
        <dbReference type="ARBA" id="ARBA00022729"/>
    </source>
</evidence>
<dbReference type="Gene3D" id="3.60.21.10">
    <property type="match status" value="1"/>
</dbReference>
<evidence type="ECO:0000256" key="2">
    <source>
        <dbReference type="RuleBase" id="RU362119"/>
    </source>
</evidence>
<evidence type="ECO:0000259" key="4">
    <source>
        <dbReference type="Pfam" id="PF02872"/>
    </source>
</evidence>
<dbReference type="RefSeq" id="WP_092724531.1">
    <property type="nucleotide sequence ID" value="NZ_FNNO01000011.1"/>
</dbReference>
<feature type="domain" description="5'-Nucleotidase C-terminal" evidence="4">
    <location>
        <begin position="334"/>
        <end position="460"/>
    </location>
</feature>
<dbReference type="Pfam" id="PF00149">
    <property type="entry name" value="Metallophos"/>
    <property type="match status" value="1"/>
</dbReference>
<sequence length="504" mass="56052">MKRLLISVLILSFPIIKGQAQVSTDTACIIQLNDVYEIGPLEGGRKGGMPRVASVIADARKKYPTLAVLAGDFLSPSVMGTAKLNGERVNGAQMVDLMNTVGIDMVTFGNHEFDIPYAALQKRINESQFLWISSNVQYKDSLNKLSPFYKNLRGLQVPFVQHIVWSPLSNLRIGFFALTIDANQQHFVQYESSDAAVSREIAALTDEQVNCILGLTHLSYKADSTLLRQLPAIRGILGGHEHQHMYVPVEDRFVAKADANAKTIYKHLIYKDGNGNLQIQSTLIALDSSITADTAAIAQVKKWEDRIYNSYIKNGINPTHQLAVVTTPLNGLESAIRYHQTNLGTLITESMLLSQPHADAAILNSGSIRIDDMVQGPINEMDIVRILPFGGVVCDVQMKGSLLLKILQSNNDRLDLGGFLQMSKNLFYQDNNWQINKKTIHPEKTYTIRTLEFLTTGAEKGLEYFKEGNPDIINITKYNTADNLLSDIRRVVIDALQHLNISDL</sequence>
<keyword evidence="2" id="KW-0378">Hydrolase</keyword>
<dbReference type="Proteomes" id="UP000198711">
    <property type="component" value="Unassembled WGS sequence"/>
</dbReference>
<dbReference type="EMBL" id="FNNO01000011">
    <property type="protein sequence ID" value="SDX23230.1"/>
    <property type="molecule type" value="Genomic_DNA"/>
</dbReference>
<proteinExistence type="inferred from homology"/>
<reference evidence="5 6" key="1">
    <citation type="submission" date="2016-10" db="EMBL/GenBank/DDBJ databases">
        <authorList>
            <person name="Varghese N."/>
            <person name="Submissions S."/>
        </authorList>
    </citation>
    <scope>NUCLEOTIDE SEQUENCE [LARGE SCALE GENOMIC DNA]</scope>
    <source>
        <strain evidence="5 6">DSM 25353</strain>
    </source>
</reference>
<dbReference type="GO" id="GO:0008768">
    <property type="term" value="F:UDP-sugar diphosphatase activity"/>
    <property type="evidence" value="ECO:0007669"/>
    <property type="project" value="TreeGrafter"/>
</dbReference>
<dbReference type="InterPro" id="IPR036907">
    <property type="entry name" value="5'-Nucleotdase_C_sf"/>
</dbReference>
<evidence type="ECO:0000313" key="5">
    <source>
        <dbReference type="EMBL" id="SDX23230.1"/>
    </source>
</evidence>